<evidence type="ECO:0000313" key="3">
    <source>
        <dbReference type="Proteomes" id="UP000594454"/>
    </source>
</evidence>
<dbReference type="EMBL" id="LR899011">
    <property type="protein sequence ID" value="CAD7084651.1"/>
    <property type="molecule type" value="Genomic_DNA"/>
</dbReference>
<feature type="region of interest" description="Disordered" evidence="1">
    <location>
        <begin position="184"/>
        <end position="209"/>
    </location>
</feature>
<feature type="region of interest" description="Disordered" evidence="1">
    <location>
        <begin position="368"/>
        <end position="395"/>
    </location>
</feature>
<feature type="compositionally biased region" description="Basic residues" evidence="1">
    <location>
        <begin position="692"/>
        <end position="701"/>
    </location>
</feature>
<protein>
    <submittedName>
        <fullName evidence="2">Uncharacterized protein</fullName>
    </submittedName>
</protein>
<sequence length="1274" mass="141381">MARTRKFWNKEIWGSTFKMMAATIIMRWSLILCIFALTSAQYATTEESSEEDEIVSGGYILPKQIFNEGKPFYLDKDPISGQLDFSSKKPAGIEPEVNEVVDPKEKIVLNNSSPNIHDFLNLPVKYSSSKFVYPLVSSSYANLKYQGNNKNYVSNHKNHTSIVSPPPKYFTTNKANITRLHPATFPHSTTDQPTRYEPSSTQSTAAKNKYAPTKKYVMSSTIRSTFKPATTSRPAPTTTTTSAPVPLTTLSTTTSTTQKATTTTTIPTTTTTTSAPVVTTTYATTTTNLPITTTVLYTTTTSDSQPSRPLPPLTTLPNLDAAEVYNSVGQKKDPSQMSLEDIFNVFSEDSFDTLPNRTEATNYDDYQSQELPASEPAPFAAHTTQRQPVDIPRPTDLIPQVNPMKDANNYVQYNVQQPGSDVVNYHVPSMNSIVISPGQNSTSFVIGSEQGVGTSIVVGTGEKPPQMFANGQQIHYGTVINEQLTPMQIQQDHTNAQQGAPHPLYPGQPPIPQQNMFTSPGQHLMQQGHYVQTMQQHGEQNFHSLPLAKPGIDASQTQELLVQSNIRFPSETVINGHGSPISNLNEPNSINNIVPSMGAPLPANPVVFPKTEYPEKGSFNHIKGTGNPVVFQQDDGITDKGEILTLNQQKLLDKKYPRLPDNLTPPNPSETHNWPGAPTRHYTSTPSNKFKQFTRKPHPGLRRPIPDRPLPNILPQFRPNAKISHGHSNFNREPGNIRVPQNNAPFLNRPNVPPPPPPFAHRRTPIASRYNFKGAPEPMENRRVYKVPPPYPHNVNRMYLQRQQRPPPPLLLASHRPNDGFLGERHAPKTEQYFSPDQVRPERLPAFEEEDFMINDPPHPVVKKESEMPNLEPVVTLQMLKNKKRIPSPVFKKPILEVTEQPPSAPQTLQEAASGSSPVYVVYPAKPAPGQYDELTAFGNEGEPVVLGQRGDQSPIPPADVGKPQQTFDYENTPFSVVRDQPQEPILMVKNKSQTHDNGDFPYPLEKPDPVFAEFSKQQEMQRFDRNSSIEIVPRVVNRGNTAQLANGNSPIAIAYTPTEAPVYYQNHKNDNKFSRPNLASQVIPEIQSEGAVNEELDTRGQHYEKDFMAPFYPSVSLSEPSHSQQGWSVFTASSTENTLIDKNNINRIDLNSGDSATSTEKFDPNRFQPELQGGFKPIYPPDYRSRQEADSESGEEESSIELDLTTTTTTTTTPAPTTPTSSASTTAAATSAESTTKRVKSKFETSLASLLFGDDENYEDDEVDKFDEDSSSS</sequence>
<feature type="region of interest" description="Disordered" evidence="1">
    <location>
        <begin position="1150"/>
        <end position="1274"/>
    </location>
</feature>
<dbReference type="InParanoid" id="A0A7R8UPJ4"/>
<dbReference type="FunCoup" id="A0A7R8UPJ4">
    <property type="interactions" value="15"/>
</dbReference>
<feature type="region of interest" description="Disordered" evidence="1">
    <location>
        <begin position="656"/>
        <end position="710"/>
    </location>
</feature>
<feature type="compositionally biased region" description="Acidic residues" evidence="1">
    <location>
        <begin position="1254"/>
        <end position="1274"/>
    </location>
</feature>
<organism evidence="2 3">
    <name type="scientific">Hermetia illucens</name>
    <name type="common">Black soldier fly</name>
    <dbReference type="NCBI Taxonomy" id="343691"/>
    <lineage>
        <taxon>Eukaryota</taxon>
        <taxon>Metazoa</taxon>
        <taxon>Ecdysozoa</taxon>
        <taxon>Arthropoda</taxon>
        <taxon>Hexapoda</taxon>
        <taxon>Insecta</taxon>
        <taxon>Pterygota</taxon>
        <taxon>Neoptera</taxon>
        <taxon>Endopterygota</taxon>
        <taxon>Diptera</taxon>
        <taxon>Brachycera</taxon>
        <taxon>Stratiomyomorpha</taxon>
        <taxon>Stratiomyidae</taxon>
        <taxon>Hermetiinae</taxon>
        <taxon>Hermetia</taxon>
    </lineage>
</organism>
<gene>
    <name evidence="2" type="ORF">HERILL_LOCUS7534</name>
</gene>
<feature type="compositionally biased region" description="Low complexity" evidence="1">
    <location>
        <begin position="228"/>
        <end position="262"/>
    </location>
</feature>
<feature type="compositionally biased region" description="Polar residues" evidence="1">
    <location>
        <begin position="681"/>
        <end position="691"/>
    </location>
</feature>
<feature type="compositionally biased region" description="Low complexity" evidence="1">
    <location>
        <begin position="1206"/>
        <end position="1235"/>
    </location>
</feature>
<dbReference type="OrthoDB" id="7482953at2759"/>
<feature type="compositionally biased region" description="Acidic residues" evidence="1">
    <location>
        <begin position="1191"/>
        <end position="1201"/>
    </location>
</feature>
<feature type="region of interest" description="Disordered" evidence="1">
    <location>
        <begin position="226"/>
        <end position="262"/>
    </location>
</feature>
<accession>A0A7R8UPJ4</accession>
<dbReference type="AlphaFoldDB" id="A0A7R8UPJ4"/>
<dbReference type="Proteomes" id="UP000594454">
    <property type="component" value="Chromosome 3"/>
</dbReference>
<evidence type="ECO:0000313" key="2">
    <source>
        <dbReference type="EMBL" id="CAD7084651.1"/>
    </source>
</evidence>
<keyword evidence="3" id="KW-1185">Reference proteome</keyword>
<reference evidence="2 3" key="1">
    <citation type="submission" date="2020-11" db="EMBL/GenBank/DDBJ databases">
        <authorList>
            <person name="Wallbank WR R."/>
            <person name="Pardo Diaz C."/>
            <person name="Kozak K."/>
            <person name="Martin S."/>
            <person name="Jiggins C."/>
            <person name="Moest M."/>
            <person name="Warren A I."/>
            <person name="Generalovic N T."/>
            <person name="Byers J.R.P. K."/>
            <person name="Montejo-Kovacevich G."/>
            <person name="Yen C E."/>
        </authorList>
    </citation>
    <scope>NUCLEOTIDE SEQUENCE [LARGE SCALE GENOMIC DNA]</scope>
</reference>
<feature type="compositionally biased region" description="Polar residues" evidence="1">
    <location>
        <begin position="186"/>
        <end position="206"/>
    </location>
</feature>
<proteinExistence type="predicted"/>
<name>A0A7R8UPJ4_HERIL</name>
<evidence type="ECO:0000256" key="1">
    <source>
        <dbReference type="SAM" id="MobiDB-lite"/>
    </source>
</evidence>